<feature type="transmembrane region" description="Helical" evidence="1">
    <location>
        <begin position="29"/>
        <end position="47"/>
    </location>
</feature>
<feature type="transmembrane region" description="Helical" evidence="1">
    <location>
        <begin position="53"/>
        <end position="71"/>
    </location>
</feature>
<sequence length="162" mass="18963">MNKLKQWLGIETVADERTQMRELRAFHQAGLFIVVLAILDLIVRGFILDRPASHWGASLVYVIVYVFYALVKMALEGIYDTEVDDEHSFKKKMKQHFWTNLTGGLFFAIVMLFLRGMPETLNDWLRVLVTFVVVIAFLQLYEWVFTKISLRRTQKELDQSDS</sequence>
<gene>
    <name evidence="2" type="ORF">EXIGUO9Y_60001</name>
</gene>
<accession>A0A653IH66</accession>
<evidence type="ECO:0000256" key="1">
    <source>
        <dbReference type="SAM" id="Phobius"/>
    </source>
</evidence>
<protein>
    <submittedName>
        <fullName evidence="2">Uncharacterized protein</fullName>
    </submittedName>
</protein>
<proteinExistence type="predicted"/>
<dbReference type="AlphaFoldDB" id="A0A653IH66"/>
<dbReference type="InterPro" id="IPR046664">
    <property type="entry name" value="DUF6773"/>
</dbReference>
<name>A0A653IH66_9BACL</name>
<dbReference type="Pfam" id="PF20563">
    <property type="entry name" value="DUF6773"/>
    <property type="match status" value="1"/>
</dbReference>
<dbReference type="EMBL" id="CABWKQ010000056">
    <property type="protein sequence ID" value="VWX38628.1"/>
    <property type="molecule type" value="Genomic_DNA"/>
</dbReference>
<reference evidence="2 3" key="1">
    <citation type="submission" date="2019-10" db="EMBL/GenBank/DDBJ databases">
        <authorList>
            <person name="Karimi E."/>
        </authorList>
    </citation>
    <scope>NUCLEOTIDE SEQUENCE [LARGE SCALE GENOMIC DNA]</scope>
    <source>
        <strain evidence="2">Exiguobacterium sp. 9Y</strain>
    </source>
</reference>
<keyword evidence="1" id="KW-0812">Transmembrane</keyword>
<keyword evidence="3" id="KW-1185">Reference proteome</keyword>
<evidence type="ECO:0000313" key="3">
    <source>
        <dbReference type="Proteomes" id="UP000439752"/>
    </source>
</evidence>
<evidence type="ECO:0000313" key="2">
    <source>
        <dbReference type="EMBL" id="VWX38628.1"/>
    </source>
</evidence>
<keyword evidence="1" id="KW-0472">Membrane</keyword>
<dbReference type="RefSeq" id="WP_159172498.1">
    <property type="nucleotide sequence ID" value="NZ_LR732308.1"/>
</dbReference>
<feature type="transmembrane region" description="Helical" evidence="1">
    <location>
        <begin position="97"/>
        <end position="118"/>
    </location>
</feature>
<organism evidence="2 3">
    <name type="scientific">Exiguobacterium oxidotolerans</name>
    <dbReference type="NCBI Taxonomy" id="223958"/>
    <lineage>
        <taxon>Bacteria</taxon>
        <taxon>Bacillati</taxon>
        <taxon>Bacillota</taxon>
        <taxon>Bacilli</taxon>
        <taxon>Bacillales</taxon>
        <taxon>Bacillales Family XII. Incertae Sedis</taxon>
        <taxon>Exiguobacterium</taxon>
    </lineage>
</organism>
<feature type="transmembrane region" description="Helical" evidence="1">
    <location>
        <begin position="124"/>
        <end position="145"/>
    </location>
</feature>
<dbReference type="Proteomes" id="UP000439752">
    <property type="component" value="Unassembled WGS sequence"/>
</dbReference>
<keyword evidence="1" id="KW-1133">Transmembrane helix</keyword>